<organism evidence="6 7">
    <name type="scientific">Haloferax massiliensis</name>
    <dbReference type="NCBI Taxonomy" id="1476858"/>
    <lineage>
        <taxon>Archaea</taxon>
        <taxon>Methanobacteriati</taxon>
        <taxon>Methanobacteriota</taxon>
        <taxon>Stenosarchaea group</taxon>
        <taxon>Halobacteria</taxon>
        <taxon>Halobacteriales</taxon>
        <taxon>Haloferacaceae</taxon>
        <taxon>Haloferax</taxon>
    </lineage>
</organism>
<feature type="domain" description="Aromatic amino acid beta-eliminating lyase/threonine aldolase" evidence="5">
    <location>
        <begin position="42"/>
        <end position="410"/>
    </location>
</feature>
<evidence type="ECO:0000256" key="2">
    <source>
        <dbReference type="ARBA" id="ARBA00009721"/>
    </source>
</evidence>
<evidence type="ECO:0000313" key="6">
    <source>
        <dbReference type="EMBL" id="CQR49179.1"/>
    </source>
</evidence>
<dbReference type="InterPro" id="IPR001597">
    <property type="entry name" value="ArAA_b-elim_lyase/Thr_aldolase"/>
</dbReference>
<comment type="cofactor">
    <cofactor evidence="1">
        <name>pyridoxal 5'-phosphate</name>
        <dbReference type="ChEBI" id="CHEBI:597326"/>
    </cofactor>
</comment>
<proteinExistence type="inferred from homology"/>
<dbReference type="GO" id="GO:0009072">
    <property type="term" value="P:aromatic amino acid metabolic process"/>
    <property type="evidence" value="ECO:0007669"/>
    <property type="project" value="InterPro"/>
</dbReference>
<dbReference type="PIRSF" id="PIRSF001386">
    <property type="entry name" value="Trpase"/>
    <property type="match status" value="1"/>
</dbReference>
<dbReference type="InterPro" id="IPR015424">
    <property type="entry name" value="PyrdxlP-dep_Trfase"/>
</dbReference>
<keyword evidence="7" id="KW-1185">Reference proteome</keyword>
<dbReference type="EMBL" id="CSTE01000001">
    <property type="protein sequence ID" value="CQR49179.1"/>
    <property type="molecule type" value="Genomic_DNA"/>
</dbReference>
<comment type="similarity">
    <text evidence="2">Belongs to the beta-eliminating lyase family.</text>
</comment>
<keyword evidence="3" id="KW-0663">Pyridoxal phosphate</keyword>
<dbReference type="SUPFAM" id="SSF53383">
    <property type="entry name" value="PLP-dependent transferases"/>
    <property type="match status" value="1"/>
</dbReference>
<gene>
    <name evidence="6" type="primary">tpl</name>
    <name evidence="6" type="ORF">BN996_00635</name>
</gene>
<dbReference type="InterPro" id="IPR015421">
    <property type="entry name" value="PyrdxlP-dep_Trfase_major"/>
</dbReference>
<dbReference type="PANTHER" id="PTHR32325:SF4">
    <property type="entry name" value="TRYPTOPHANASE"/>
    <property type="match status" value="1"/>
</dbReference>
<evidence type="ECO:0000256" key="1">
    <source>
        <dbReference type="ARBA" id="ARBA00001933"/>
    </source>
</evidence>
<dbReference type="GO" id="GO:0016830">
    <property type="term" value="F:carbon-carbon lyase activity"/>
    <property type="evidence" value="ECO:0007669"/>
    <property type="project" value="InterPro"/>
</dbReference>
<keyword evidence="4 6" id="KW-0456">Lyase</keyword>
<evidence type="ECO:0000313" key="7">
    <source>
        <dbReference type="Proteomes" id="UP000198902"/>
    </source>
</evidence>
<dbReference type="Pfam" id="PF01212">
    <property type="entry name" value="Beta_elim_lyase"/>
    <property type="match status" value="1"/>
</dbReference>
<evidence type="ECO:0000256" key="3">
    <source>
        <dbReference type="ARBA" id="ARBA00022898"/>
    </source>
</evidence>
<dbReference type="Gene3D" id="3.90.1150.10">
    <property type="entry name" value="Aspartate Aminotransferase, domain 1"/>
    <property type="match status" value="1"/>
</dbReference>
<dbReference type="AlphaFoldDB" id="A0A0D6JMS3"/>
<protein>
    <submittedName>
        <fullName evidence="6">Tyrosine phenol-lyase</fullName>
    </submittedName>
</protein>
<dbReference type="PANTHER" id="PTHR32325">
    <property type="entry name" value="BETA-ELIMINATING LYASE-LIKE PROTEIN-RELATED"/>
    <property type="match status" value="1"/>
</dbReference>
<reference evidence="7" key="1">
    <citation type="submission" date="2015-03" db="EMBL/GenBank/DDBJ databases">
        <authorList>
            <person name="Urmite Genomes"/>
        </authorList>
    </citation>
    <scope>NUCLEOTIDE SEQUENCE [LARGE SCALE GENOMIC DNA]</scope>
    <source>
        <strain evidence="7">Arc-Hr</strain>
    </source>
</reference>
<dbReference type="InterPro" id="IPR015422">
    <property type="entry name" value="PyrdxlP-dep_Trfase_small"/>
</dbReference>
<evidence type="ECO:0000259" key="5">
    <source>
        <dbReference type="Pfam" id="PF01212"/>
    </source>
</evidence>
<dbReference type="OrthoDB" id="287201at2157"/>
<name>A0A0D6JMS3_9EURY</name>
<evidence type="ECO:0000256" key="4">
    <source>
        <dbReference type="ARBA" id="ARBA00023239"/>
    </source>
</evidence>
<dbReference type="Gene3D" id="3.40.640.10">
    <property type="entry name" value="Type I PLP-dependent aspartate aminotransferase-like (Major domain)"/>
    <property type="match status" value="1"/>
</dbReference>
<accession>A0A0D6JMS3</accession>
<dbReference type="NCBIfam" id="NF009709">
    <property type="entry name" value="PRK13238.1"/>
    <property type="match status" value="1"/>
</dbReference>
<dbReference type="RefSeq" id="WP_089777125.1">
    <property type="nucleotide sequence ID" value="NZ_CABLRR010000001.1"/>
</dbReference>
<dbReference type="Proteomes" id="UP000198902">
    <property type="component" value="Unassembled WGS sequence"/>
</dbReference>
<dbReference type="InterPro" id="IPR011166">
    <property type="entry name" value="Beta-eliminating_lyase"/>
</dbReference>
<sequence length="448" mass="48507">MKSYKAKMVEPIELPSREEREAALERAGYNAFNLDARDVYIDLLTDSGTGTMSAEQWAAMIRGDEAYAGSESFARLADSVRDVMGFEHVVPTHQGRGAENVLYGVLLEDGDVVPNNSHFDTTRAHVVNQGAEPVDCPSPASRDPNSTETFKGNFDIDAGYALVEEVGADAIPVVVLTITNNSVAGQPVSMANIRATAEFARDIDAMFAIDACRFAENAHFIKTNEAGYENHSVAEIARAQFEHADAVTMSGKKDALVNIGGFAAMRDETVFEHAKQRAILYEGFPTYGGLSGRDIEAMAVGLREAVTPPYVSDRVEQVAELGDLLVEAGVPVYQPTGGHAVYLDAGEVFPHVPKDEFPGQQLVCALYLEGGVRGVELGGFAFPGTDRPDLVRLALPRRTYSREHLEHVAETAAKVMESAGEYGGLEIVAEPPMKELRHFSARLEPVSN</sequence>